<keyword evidence="2" id="KW-0808">Transferase</keyword>
<dbReference type="GO" id="GO:0036149">
    <property type="term" value="P:phosphatidylinositol acyl-chain remodeling"/>
    <property type="evidence" value="ECO:0007669"/>
    <property type="project" value="TreeGrafter"/>
</dbReference>
<dbReference type="InterPro" id="IPR032098">
    <property type="entry name" value="Acyltransf_C"/>
</dbReference>
<name>A0A9P4LMJ4_9PLEO</name>
<feature type="domain" description="Phospholipid/glycerol acyltransferase" evidence="5">
    <location>
        <begin position="139"/>
        <end position="271"/>
    </location>
</feature>
<feature type="transmembrane region" description="Helical" evidence="4">
    <location>
        <begin position="177"/>
        <end position="194"/>
    </location>
</feature>
<feature type="transmembrane region" description="Helical" evidence="4">
    <location>
        <begin position="52"/>
        <end position="78"/>
    </location>
</feature>
<evidence type="ECO:0000256" key="4">
    <source>
        <dbReference type="SAM" id="Phobius"/>
    </source>
</evidence>
<comment type="caution">
    <text evidence="6">The sequence shown here is derived from an EMBL/GenBank/DDBJ whole genome shotgun (WGS) entry which is preliminary data.</text>
</comment>
<reference evidence="6" key="1">
    <citation type="journal article" date="2020" name="Stud. Mycol.">
        <title>101 Dothideomycetes genomes: a test case for predicting lifestyles and emergence of pathogens.</title>
        <authorList>
            <person name="Haridas S."/>
            <person name="Albert R."/>
            <person name="Binder M."/>
            <person name="Bloem J."/>
            <person name="Labutti K."/>
            <person name="Salamov A."/>
            <person name="Andreopoulos B."/>
            <person name="Baker S."/>
            <person name="Barry K."/>
            <person name="Bills G."/>
            <person name="Bluhm B."/>
            <person name="Cannon C."/>
            <person name="Castanera R."/>
            <person name="Culley D."/>
            <person name="Daum C."/>
            <person name="Ezra D."/>
            <person name="Gonzalez J."/>
            <person name="Henrissat B."/>
            <person name="Kuo A."/>
            <person name="Liang C."/>
            <person name="Lipzen A."/>
            <person name="Lutzoni F."/>
            <person name="Magnuson J."/>
            <person name="Mondo S."/>
            <person name="Nolan M."/>
            <person name="Ohm R."/>
            <person name="Pangilinan J."/>
            <person name="Park H.-J."/>
            <person name="Ramirez L."/>
            <person name="Alfaro M."/>
            <person name="Sun H."/>
            <person name="Tritt A."/>
            <person name="Yoshinaga Y."/>
            <person name="Zwiers L.-H."/>
            <person name="Turgeon B."/>
            <person name="Goodwin S."/>
            <person name="Spatafora J."/>
            <person name="Crous P."/>
            <person name="Grigoriev I."/>
        </authorList>
    </citation>
    <scope>NUCLEOTIDE SEQUENCE</scope>
    <source>
        <strain evidence="6">CBS 110217</strain>
    </source>
</reference>
<dbReference type="Proteomes" id="UP000799777">
    <property type="component" value="Unassembled WGS sequence"/>
</dbReference>
<dbReference type="GO" id="GO:0005783">
    <property type="term" value="C:endoplasmic reticulum"/>
    <property type="evidence" value="ECO:0007669"/>
    <property type="project" value="TreeGrafter"/>
</dbReference>
<evidence type="ECO:0000256" key="2">
    <source>
        <dbReference type="ARBA" id="ARBA00022679"/>
    </source>
</evidence>
<dbReference type="SMART" id="SM00563">
    <property type="entry name" value="PlsC"/>
    <property type="match status" value="1"/>
</dbReference>
<dbReference type="SUPFAM" id="SSF69593">
    <property type="entry name" value="Glycerol-3-phosphate (1)-acyltransferase"/>
    <property type="match status" value="1"/>
</dbReference>
<sequence>MTTENLRQRHPPAPAPIIDTIATPEKAKLSNEPEPHPAGEVKHGALHQALHMFLFAVYFNGSCLAIAVTQFIGAPLYFYSKDLFYAWMAMTKQHFGIVSTTMTYWWAPVKMRISGDESVRGQLRKTEDGRLECDFPERMVLISNHQIYTDWIYLWWIAYTSSMHGHLYIILKESIKYIPILGTGMMFYGFIFLSRKWSTDKERFQHRLRKLSTSHSGPLSGSKGLDPMWLLLFPEGTNLSKNGRAASKKWADKNDMPDLRHALLPRSTGLHFCLEELKGTVEWVYDCALAYEGVPVGQYGQDLFTLRGTYFQGRPPKSVNMHWRRFRVADIPLHDEKLFGDWVLARWREKDDLLHYFVENNRFPADAGETPNVNGGAPIKGAGWIETGVRPAKWGEWIQVFIPALALRLVINVVLKMVGIVLRVLRLR</sequence>
<dbReference type="PANTHER" id="PTHR10983">
    <property type="entry name" value="1-ACYLGLYCEROL-3-PHOSPHATE ACYLTRANSFERASE-RELATED"/>
    <property type="match status" value="1"/>
</dbReference>
<keyword evidence="4" id="KW-0812">Transmembrane</keyword>
<comment type="similarity">
    <text evidence="1">Belongs to the 1-acyl-sn-glycerol-3-phosphate acyltransferase family.</text>
</comment>
<dbReference type="InterPro" id="IPR002123">
    <property type="entry name" value="Plipid/glycerol_acylTrfase"/>
</dbReference>
<dbReference type="EMBL" id="ML978206">
    <property type="protein sequence ID" value="KAF2029009.1"/>
    <property type="molecule type" value="Genomic_DNA"/>
</dbReference>
<dbReference type="OrthoDB" id="189226at2759"/>
<dbReference type="PANTHER" id="PTHR10983:SF16">
    <property type="entry name" value="LYSOCARDIOLIPIN ACYLTRANSFERASE 1"/>
    <property type="match status" value="1"/>
</dbReference>
<dbReference type="AlphaFoldDB" id="A0A9P4LMJ4"/>
<keyword evidence="4" id="KW-0472">Membrane</keyword>
<evidence type="ECO:0000313" key="6">
    <source>
        <dbReference type="EMBL" id="KAF2029009.1"/>
    </source>
</evidence>
<organism evidence="6 7">
    <name type="scientific">Setomelanomma holmii</name>
    <dbReference type="NCBI Taxonomy" id="210430"/>
    <lineage>
        <taxon>Eukaryota</taxon>
        <taxon>Fungi</taxon>
        <taxon>Dikarya</taxon>
        <taxon>Ascomycota</taxon>
        <taxon>Pezizomycotina</taxon>
        <taxon>Dothideomycetes</taxon>
        <taxon>Pleosporomycetidae</taxon>
        <taxon>Pleosporales</taxon>
        <taxon>Pleosporineae</taxon>
        <taxon>Phaeosphaeriaceae</taxon>
        <taxon>Setomelanomma</taxon>
    </lineage>
</organism>
<feature type="transmembrane region" description="Helical" evidence="4">
    <location>
        <begin position="400"/>
        <end position="425"/>
    </location>
</feature>
<keyword evidence="3 6" id="KW-0012">Acyltransferase</keyword>
<evidence type="ECO:0000256" key="3">
    <source>
        <dbReference type="ARBA" id="ARBA00023315"/>
    </source>
</evidence>
<dbReference type="GO" id="GO:0016746">
    <property type="term" value="F:acyltransferase activity"/>
    <property type="evidence" value="ECO:0007669"/>
    <property type="project" value="UniProtKB-KW"/>
</dbReference>
<dbReference type="CDD" id="cd07990">
    <property type="entry name" value="LPLAT_LCLAT1-like"/>
    <property type="match status" value="1"/>
</dbReference>
<dbReference type="Pfam" id="PF01553">
    <property type="entry name" value="Acyltransferase"/>
    <property type="match status" value="1"/>
</dbReference>
<evidence type="ECO:0000256" key="1">
    <source>
        <dbReference type="ARBA" id="ARBA00008655"/>
    </source>
</evidence>
<proteinExistence type="inferred from homology"/>
<evidence type="ECO:0000313" key="7">
    <source>
        <dbReference type="Proteomes" id="UP000799777"/>
    </source>
</evidence>
<feature type="transmembrane region" description="Helical" evidence="4">
    <location>
        <begin position="151"/>
        <end position="171"/>
    </location>
</feature>
<keyword evidence="7" id="KW-1185">Reference proteome</keyword>
<accession>A0A9P4LMJ4</accession>
<keyword evidence="4" id="KW-1133">Transmembrane helix</keyword>
<protein>
    <submittedName>
        <fullName evidence="6">Acyltransferase-domain-containing protein</fullName>
    </submittedName>
</protein>
<evidence type="ECO:0000259" key="5">
    <source>
        <dbReference type="SMART" id="SM00563"/>
    </source>
</evidence>
<feature type="transmembrane region" description="Helical" evidence="4">
    <location>
        <begin position="84"/>
        <end position="107"/>
    </location>
</feature>
<dbReference type="Pfam" id="PF16076">
    <property type="entry name" value="Acyltransf_C"/>
    <property type="match status" value="1"/>
</dbReference>
<gene>
    <name evidence="6" type="ORF">EK21DRAFT_68600</name>
</gene>